<keyword evidence="2" id="KW-0067">ATP-binding</keyword>
<gene>
    <name evidence="6" type="ORF">Zm00014a_017463</name>
</gene>
<evidence type="ECO:0000259" key="4">
    <source>
        <dbReference type="SMART" id="SM00382"/>
    </source>
</evidence>
<feature type="region of interest" description="Disordered" evidence="3">
    <location>
        <begin position="113"/>
        <end position="135"/>
    </location>
</feature>
<dbReference type="GO" id="GO:0016887">
    <property type="term" value="F:ATP hydrolysis activity"/>
    <property type="evidence" value="ECO:0007669"/>
    <property type="project" value="InterPro"/>
</dbReference>
<dbReference type="GO" id="GO:0006508">
    <property type="term" value="P:proteolysis"/>
    <property type="evidence" value="ECO:0007669"/>
    <property type="project" value="UniProtKB-KW"/>
</dbReference>
<dbReference type="EMBL" id="NCVQ01000006">
    <property type="protein sequence ID" value="PWZ21967.1"/>
    <property type="molecule type" value="Genomic_DNA"/>
</dbReference>
<comment type="caution">
    <text evidence="6">The sequence shown here is derived from an EMBL/GenBank/DDBJ whole genome shotgun (WGS) entry which is preliminary data.</text>
</comment>
<dbReference type="Gene3D" id="3.40.50.300">
    <property type="entry name" value="P-loop containing nucleotide triphosphate hydrolases"/>
    <property type="match status" value="1"/>
</dbReference>
<evidence type="ECO:0000256" key="1">
    <source>
        <dbReference type="ARBA" id="ARBA00022741"/>
    </source>
</evidence>
<name>A0A3L6ERN3_MAIZE</name>
<dbReference type="ExpressionAtlas" id="A0A3L6ERN3">
    <property type="expression patterns" value="baseline and differential"/>
</dbReference>
<dbReference type="AlphaFoldDB" id="A0A3L6ERN3"/>
<dbReference type="InterPro" id="IPR019489">
    <property type="entry name" value="Clp_ATPase_C"/>
</dbReference>
<keyword evidence="6" id="KW-0645">Protease</keyword>
<dbReference type="PANTHER" id="PTHR48102">
    <property type="entry name" value="ATP-DEPENDENT CLP PROTEASE ATP-BINDING SUBUNIT CLPX-LIKE, MITOCHONDRIAL-RELATED"/>
    <property type="match status" value="1"/>
</dbReference>
<dbReference type="SUPFAM" id="SSF52540">
    <property type="entry name" value="P-loop containing nucleoside triphosphate hydrolases"/>
    <property type="match status" value="1"/>
</dbReference>
<evidence type="ECO:0000313" key="7">
    <source>
        <dbReference type="Proteomes" id="UP000251960"/>
    </source>
</evidence>
<evidence type="ECO:0000256" key="2">
    <source>
        <dbReference type="ARBA" id="ARBA00022840"/>
    </source>
</evidence>
<dbReference type="GO" id="GO:0005524">
    <property type="term" value="F:ATP binding"/>
    <property type="evidence" value="ECO:0007669"/>
    <property type="project" value="UniProtKB-KW"/>
</dbReference>
<keyword evidence="1" id="KW-0547">Nucleotide-binding</keyword>
<proteinExistence type="predicted"/>
<dbReference type="GO" id="GO:0008233">
    <property type="term" value="F:peptidase activity"/>
    <property type="evidence" value="ECO:0007669"/>
    <property type="project" value="UniProtKB-KW"/>
</dbReference>
<organism evidence="6 7">
    <name type="scientific">Zea mays</name>
    <name type="common">Maize</name>
    <dbReference type="NCBI Taxonomy" id="4577"/>
    <lineage>
        <taxon>Eukaryota</taxon>
        <taxon>Viridiplantae</taxon>
        <taxon>Streptophyta</taxon>
        <taxon>Embryophyta</taxon>
        <taxon>Tracheophyta</taxon>
        <taxon>Spermatophyta</taxon>
        <taxon>Magnoliopsida</taxon>
        <taxon>Liliopsida</taxon>
        <taxon>Poales</taxon>
        <taxon>Poaceae</taxon>
        <taxon>PACMAD clade</taxon>
        <taxon>Panicoideae</taxon>
        <taxon>Andropogonodae</taxon>
        <taxon>Andropogoneae</taxon>
        <taxon>Tripsacinae</taxon>
        <taxon>Zea</taxon>
    </lineage>
</organism>
<dbReference type="SMART" id="SM00382">
    <property type="entry name" value="AAA"/>
    <property type="match status" value="1"/>
</dbReference>
<keyword evidence="6" id="KW-0378">Hydrolase</keyword>
<dbReference type="CDD" id="cd19497">
    <property type="entry name" value="RecA-like_ClpX"/>
    <property type="match status" value="1"/>
</dbReference>
<accession>A0A3L6ERN3</accession>
<feature type="compositionally biased region" description="Polar residues" evidence="3">
    <location>
        <begin position="28"/>
        <end position="37"/>
    </location>
</feature>
<evidence type="ECO:0000259" key="5">
    <source>
        <dbReference type="SMART" id="SM01086"/>
    </source>
</evidence>
<dbReference type="SMART" id="SM01086">
    <property type="entry name" value="ClpB_D2-small"/>
    <property type="match status" value="1"/>
</dbReference>
<protein>
    <submittedName>
        <fullName evidence="6">CLP protease regulatory subunit CLPX1, mitochondrial</fullName>
    </submittedName>
</protein>
<dbReference type="InterPro" id="IPR050052">
    <property type="entry name" value="ATP-dep_Clp_protease_ClpX"/>
</dbReference>
<sequence length="614" mass="66309">MSAAVRSRAAAAALSAARRIHAGHAAGQKQQGSNSTGAFRRPWTLFRRQQQEERSHVPRAAAPVLDAVADHRAGGSDGAEPPEIWRQPGEAPVAPEGVGAVGRIDVVRVAAPGGEDFDGKDGGGESGGWGGSNLGRRFPTPKEICRGLDKFVIGQQRAKKFVNRTEHAVCRSAADCSQSDSCTSDTDMVELEKSNILVMGPTGSGKTLLAKTLARFVNVPFVIADATSLTQAGYVGEDVESILYKLLAFSYIHSLAATAAQPSSSVVYPVMNMGWDMAYEAADFDVAAAQQGIVYIDEVDKITKKAESINLSRDVSGEGVQQALLKMLEGTVVSVPEKGARRHPRGDNIQIDTKNILFICGGAFVDLEKTISERRHDSSIGFRAQVRSNMRSGGVINAEITSSLLKSVESGDLIAYGLIPEFVGRFPILVGLSSLSEDQLVEVLTEPKNALGRQYTKLFEMNDVKLHFTEEALRLIAKRAISKNTGARGLRSILESILTEAMYEIPETRTGKDKIDAVVVDEESVGSVNQHGIGAKILCGEKALDVYLANHNNKESTDATCLAAYVGVSMVEVINGWIKDNYNWANSRRDQTGNQRSIRKPPLEWPACRGSWQQ</sequence>
<reference evidence="6 7" key="1">
    <citation type="journal article" date="2018" name="Nat. Genet.">
        <title>Extensive intraspecific gene order and gene structural variations between Mo17 and other maize genomes.</title>
        <authorList>
            <person name="Sun S."/>
            <person name="Zhou Y."/>
            <person name="Chen J."/>
            <person name="Shi J."/>
            <person name="Zhao H."/>
            <person name="Zhao H."/>
            <person name="Song W."/>
            <person name="Zhang M."/>
            <person name="Cui Y."/>
            <person name="Dong X."/>
            <person name="Liu H."/>
            <person name="Ma X."/>
            <person name="Jiao Y."/>
            <person name="Wang B."/>
            <person name="Wei X."/>
            <person name="Stein J.C."/>
            <person name="Glaubitz J.C."/>
            <person name="Lu F."/>
            <person name="Yu G."/>
            <person name="Liang C."/>
            <person name="Fengler K."/>
            <person name="Li B."/>
            <person name="Rafalski A."/>
            <person name="Schnable P.S."/>
            <person name="Ware D.H."/>
            <person name="Buckler E.S."/>
            <person name="Lai J."/>
        </authorList>
    </citation>
    <scope>NUCLEOTIDE SEQUENCE [LARGE SCALE GENOMIC DNA]</scope>
    <source>
        <strain evidence="7">cv. Missouri 17</strain>
        <tissue evidence="6">Seedling</tissue>
    </source>
</reference>
<dbReference type="Proteomes" id="UP000251960">
    <property type="component" value="Chromosome 5"/>
</dbReference>
<dbReference type="Pfam" id="PF00004">
    <property type="entry name" value="AAA"/>
    <property type="match status" value="1"/>
</dbReference>
<dbReference type="InterPro" id="IPR003959">
    <property type="entry name" value="ATPase_AAA_core"/>
</dbReference>
<dbReference type="InterPro" id="IPR003593">
    <property type="entry name" value="AAA+_ATPase"/>
</dbReference>
<feature type="region of interest" description="Disordered" evidence="3">
    <location>
        <begin position="22"/>
        <end position="59"/>
    </location>
</feature>
<dbReference type="Pfam" id="PF07724">
    <property type="entry name" value="AAA_2"/>
    <property type="match status" value="1"/>
</dbReference>
<dbReference type="FunFam" id="1.10.8.60:FF:000002">
    <property type="entry name" value="ATP-dependent Clp protease ATP-binding subunit ClpX"/>
    <property type="match status" value="1"/>
</dbReference>
<feature type="compositionally biased region" description="Gly residues" evidence="3">
    <location>
        <begin position="124"/>
        <end position="133"/>
    </location>
</feature>
<feature type="domain" description="Clp ATPase C-terminal" evidence="5">
    <location>
        <begin position="435"/>
        <end position="526"/>
    </location>
</feature>
<evidence type="ECO:0000313" key="6">
    <source>
        <dbReference type="EMBL" id="PWZ21967.1"/>
    </source>
</evidence>
<dbReference type="InterPro" id="IPR027417">
    <property type="entry name" value="P-loop_NTPase"/>
</dbReference>
<dbReference type="Pfam" id="PF10431">
    <property type="entry name" value="ClpB_D2-small"/>
    <property type="match status" value="1"/>
</dbReference>
<feature type="domain" description="AAA+ ATPase" evidence="4">
    <location>
        <begin position="192"/>
        <end position="386"/>
    </location>
</feature>
<evidence type="ECO:0000256" key="3">
    <source>
        <dbReference type="SAM" id="MobiDB-lite"/>
    </source>
</evidence>
<dbReference type="PANTHER" id="PTHR48102:SF6">
    <property type="entry name" value="CLP PROTEASE REGULATORY SUBUNIT CLPX1, MITOCHONDRIAL"/>
    <property type="match status" value="1"/>
</dbReference>
<dbReference type="Gene3D" id="1.10.8.60">
    <property type="match status" value="1"/>
</dbReference>